<evidence type="ECO:0000313" key="2">
    <source>
        <dbReference type="EMBL" id="VVC88839.1"/>
    </source>
</evidence>
<reference evidence="2 3" key="1">
    <citation type="submission" date="2017-07" db="EMBL/GenBank/DDBJ databases">
        <authorList>
            <person name="Talla V."/>
            <person name="Backstrom N."/>
        </authorList>
    </citation>
    <scope>NUCLEOTIDE SEQUENCE [LARGE SCALE GENOMIC DNA]</scope>
</reference>
<proteinExistence type="predicted"/>
<feature type="domain" description="PiggyBac transposable element-derived protein" evidence="1">
    <location>
        <begin position="3"/>
        <end position="169"/>
    </location>
</feature>
<evidence type="ECO:0000313" key="3">
    <source>
        <dbReference type="Proteomes" id="UP000324832"/>
    </source>
</evidence>
<evidence type="ECO:0000259" key="1">
    <source>
        <dbReference type="Pfam" id="PF13843"/>
    </source>
</evidence>
<dbReference type="PANTHER" id="PTHR47272">
    <property type="entry name" value="DDE_TNP_1_7 DOMAIN-CONTAINING PROTEIN"/>
    <property type="match status" value="1"/>
</dbReference>
<dbReference type="Pfam" id="PF13843">
    <property type="entry name" value="DDE_Tnp_1_7"/>
    <property type="match status" value="1"/>
</dbReference>
<sequence length="183" mass="21224">MGDDDILDKMVTASNRTALSRTGHTLEITLKELKISFGLNFIMSCLRYPKIRMYWSNKWRIPIIVKAMKRDRFFKIRSSLKVVYDDDLSSEEEKDDKIWKLRPLLDRVLEGCHKQERTVDMSIDEMIIPFAGQCGIRVYLPCKPNPLGLKVLVLTNPNGVVCDMIVYQCDTTFPTELTELTSW</sequence>
<organism evidence="2 3">
    <name type="scientific">Leptidea sinapis</name>
    <dbReference type="NCBI Taxonomy" id="189913"/>
    <lineage>
        <taxon>Eukaryota</taxon>
        <taxon>Metazoa</taxon>
        <taxon>Ecdysozoa</taxon>
        <taxon>Arthropoda</taxon>
        <taxon>Hexapoda</taxon>
        <taxon>Insecta</taxon>
        <taxon>Pterygota</taxon>
        <taxon>Neoptera</taxon>
        <taxon>Endopterygota</taxon>
        <taxon>Lepidoptera</taxon>
        <taxon>Glossata</taxon>
        <taxon>Ditrysia</taxon>
        <taxon>Papilionoidea</taxon>
        <taxon>Pieridae</taxon>
        <taxon>Dismorphiinae</taxon>
        <taxon>Leptidea</taxon>
    </lineage>
</organism>
<accession>A0A5E4PVA7</accession>
<dbReference type="InterPro" id="IPR029526">
    <property type="entry name" value="PGBD"/>
</dbReference>
<gene>
    <name evidence="2" type="ORF">LSINAPIS_LOCUS2109</name>
</gene>
<dbReference type="EMBL" id="FZQP02000404">
    <property type="protein sequence ID" value="VVC88839.1"/>
    <property type="molecule type" value="Genomic_DNA"/>
</dbReference>
<keyword evidence="3" id="KW-1185">Reference proteome</keyword>
<protein>
    <recommendedName>
        <fullName evidence="1">PiggyBac transposable element-derived protein domain-containing protein</fullName>
    </recommendedName>
</protein>
<dbReference type="AlphaFoldDB" id="A0A5E4PVA7"/>
<name>A0A5E4PVA7_9NEOP</name>
<dbReference type="PANTHER" id="PTHR47272:SF2">
    <property type="entry name" value="PIGGYBAC TRANSPOSABLE ELEMENT-DERIVED PROTEIN 3-LIKE"/>
    <property type="match status" value="1"/>
</dbReference>
<dbReference type="Proteomes" id="UP000324832">
    <property type="component" value="Unassembled WGS sequence"/>
</dbReference>